<dbReference type="EMBL" id="CAJVQA010034665">
    <property type="protein sequence ID" value="CAG8806080.1"/>
    <property type="molecule type" value="Genomic_DNA"/>
</dbReference>
<protein>
    <submittedName>
        <fullName evidence="1">7905_t:CDS:1</fullName>
    </submittedName>
</protein>
<name>A0A9N9PB64_9GLOM</name>
<dbReference type="AlphaFoldDB" id="A0A9N9PB64"/>
<feature type="non-terminal residue" evidence="1">
    <location>
        <position position="61"/>
    </location>
</feature>
<dbReference type="Proteomes" id="UP000789759">
    <property type="component" value="Unassembled WGS sequence"/>
</dbReference>
<comment type="caution">
    <text evidence="1">The sequence shown here is derived from an EMBL/GenBank/DDBJ whole genome shotgun (WGS) entry which is preliminary data.</text>
</comment>
<evidence type="ECO:0000313" key="2">
    <source>
        <dbReference type="Proteomes" id="UP000789759"/>
    </source>
</evidence>
<proteinExistence type="predicted"/>
<reference evidence="1" key="1">
    <citation type="submission" date="2021-06" db="EMBL/GenBank/DDBJ databases">
        <authorList>
            <person name="Kallberg Y."/>
            <person name="Tangrot J."/>
            <person name="Rosling A."/>
        </authorList>
    </citation>
    <scope>NUCLEOTIDE SEQUENCE</scope>
    <source>
        <strain evidence="1">FL966</strain>
    </source>
</reference>
<keyword evidence="2" id="KW-1185">Reference proteome</keyword>
<sequence length="61" mass="6745">MSQASYTDTDTLYKDLSSNNISAKDLLSQTSFSSNKSLFQTSFNNNLLSQINSSPIESSSW</sequence>
<gene>
    <name evidence="1" type="ORF">CPELLU_LOCUS18165</name>
</gene>
<organism evidence="1 2">
    <name type="scientific">Cetraspora pellucida</name>
    <dbReference type="NCBI Taxonomy" id="1433469"/>
    <lineage>
        <taxon>Eukaryota</taxon>
        <taxon>Fungi</taxon>
        <taxon>Fungi incertae sedis</taxon>
        <taxon>Mucoromycota</taxon>
        <taxon>Glomeromycotina</taxon>
        <taxon>Glomeromycetes</taxon>
        <taxon>Diversisporales</taxon>
        <taxon>Gigasporaceae</taxon>
        <taxon>Cetraspora</taxon>
    </lineage>
</organism>
<evidence type="ECO:0000313" key="1">
    <source>
        <dbReference type="EMBL" id="CAG8806080.1"/>
    </source>
</evidence>
<accession>A0A9N9PB64</accession>